<dbReference type="SMART" id="SM00028">
    <property type="entry name" value="TPR"/>
    <property type="match status" value="3"/>
</dbReference>
<dbReference type="GO" id="GO:0005524">
    <property type="term" value="F:ATP binding"/>
    <property type="evidence" value="ECO:0007669"/>
    <property type="project" value="UniProtKB-KW"/>
</dbReference>
<dbReference type="InterPro" id="IPR019734">
    <property type="entry name" value="TPR_rpt"/>
</dbReference>
<dbReference type="Gene3D" id="3.30.565.10">
    <property type="entry name" value="Histidine kinase-like ATPase, C-terminal domain"/>
    <property type="match status" value="1"/>
</dbReference>
<sequence length="584" mass="67952">MKNVTQFFQPNCFCKLFTILAIIILLHSCDKKNNFVSNKSTNKQTIKKLTEKADSLYFKDQYDSSYYYYNKAQLLCDVSVDYEEYAYLISSMAEIQSLYGDYITSEALLTKTLPYLKKIKKEQTVRNIYSFIGDNYHNMDDLENSILYHTKALKVSGNSFKKSLVLNDIAVAYIEQKKYEEAAEILEPLSRRKIVSISHPEFSDENYAYTLLNLGYCYFNLKKEGALNLYQKSLQLNLKHNFSLDLTQNYIYLSKYFEKENPKLARDYALKSYERACIDVSSSNKTQALAQIIKVSNGNELKRYTLSYIKLIDSISESRQKTKNQSANIKYNFAKDLEENLELKSQTIQNQILLEKQKSRNIVSYITIASVLLSTTFLIFYLSWRNKKEKQETIYESEMRISQKLSATLSDDVYNLVSFSQNTDLENEPDKEKLLQILDNVYQRTRKISKENSVISTNENFETELKEMISGFKNPNLNIIVNGLNEIPWSKVEKNKKITIFRIIQELLGQTKTDNPATLTSLVFKNSTQNITLIYTDNRNGIQKENFFLRNGLQNVENRTKTIKGKLNFDTNERGIKLSFTFPL</sequence>
<comment type="caution">
    <text evidence="2">The sequence shown here is derived from an EMBL/GenBank/DDBJ whole genome shotgun (WGS) entry which is preliminary data.</text>
</comment>
<feature type="transmembrane region" description="Helical" evidence="1">
    <location>
        <begin position="362"/>
        <end position="382"/>
    </location>
</feature>
<organism evidence="2 3">
    <name type="scientific">Flavobacterium procerum</name>
    <dbReference type="NCBI Taxonomy" id="1455569"/>
    <lineage>
        <taxon>Bacteria</taxon>
        <taxon>Pseudomonadati</taxon>
        <taxon>Bacteroidota</taxon>
        <taxon>Flavobacteriia</taxon>
        <taxon>Flavobacteriales</taxon>
        <taxon>Flavobacteriaceae</taxon>
        <taxon>Flavobacterium</taxon>
    </lineage>
</organism>
<reference evidence="2 3" key="1">
    <citation type="submission" date="2024-09" db="EMBL/GenBank/DDBJ databases">
        <authorList>
            <person name="Sun Q."/>
            <person name="Mori K."/>
        </authorList>
    </citation>
    <scope>NUCLEOTIDE SEQUENCE [LARGE SCALE GENOMIC DNA]</scope>
    <source>
        <strain evidence="2 3">CGMCC 1.12926</strain>
    </source>
</reference>
<evidence type="ECO:0000313" key="3">
    <source>
        <dbReference type="Proteomes" id="UP001589734"/>
    </source>
</evidence>
<accession>A0ABV6BL22</accession>
<name>A0ABV6BL22_9FLAO</name>
<keyword evidence="1" id="KW-0812">Transmembrane</keyword>
<keyword evidence="2" id="KW-0067">ATP-binding</keyword>
<evidence type="ECO:0000313" key="2">
    <source>
        <dbReference type="EMBL" id="MFC0076143.1"/>
    </source>
</evidence>
<proteinExistence type="predicted"/>
<keyword evidence="1" id="KW-1133">Transmembrane helix</keyword>
<dbReference type="InterPro" id="IPR036890">
    <property type="entry name" value="HATPase_C_sf"/>
</dbReference>
<dbReference type="RefSeq" id="WP_379683142.1">
    <property type="nucleotide sequence ID" value="NZ_JBHLYW010000003.1"/>
</dbReference>
<gene>
    <name evidence="2" type="ORF">ACFFLS_03785</name>
</gene>
<keyword evidence="2" id="KW-0547">Nucleotide-binding</keyword>
<keyword evidence="1" id="KW-0472">Membrane</keyword>
<dbReference type="InterPro" id="IPR011990">
    <property type="entry name" value="TPR-like_helical_dom_sf"/>
</dbReference>
<protein>
    <submittedName>
        <fullName evidence="2">ATP-binding protein</fullName>
    </submittedName>
</protein>
<keyword evidence="3" id="KW-1185">Reference proteome</keyword>
<dbReference type="EMBL" id="JBHLYW010000003">
    <property type="protein sequence ID" value="MFC0076143.1"/>
    <property type="molecule type" value="Genomic_DNA"/>
</dbReference>
<dbReference type="SUPFAM" id="SSF48452">
    <property type="entry name" value="TPR-like"/>
    <property type="match status" value="1"/>
</dbReference>
<evidence type="ECO:0000256" key="1">
    <source>
        <dbReference type="SAM" id="Phobius"/>
    </source>
</evidence>
<dbReference type="Proteomes" id="UP001589734">
    <property type="component" value="Unassembled WGS sequence"/>
</dbReference>
<dbReference type="Gene3D" id="1.25.40.10">
    <property type="entry name" value="Tetratricopeptide repeat domain"/>
    <property type="match status" value="2"/>
</dbReference>